<gene>
    <name evidence="7" type="ORF">FTUN_1151</name>
</gene>
<keyword evidence="8" id="KW-1185">Reference proteome</keyword>
<sequence length="495" mass="53176">MSSVVPAAKPEPVATPRTGWATLRDLDRYQWFVFFVAAIAWMADCMDQQLFNLARVMSLTDLLGGAAANKDEVTTWAGRATSVFLLGWASGGLVFGMYGDRIGRVRTLTYTILLYSVFTGLSALSQGPYDYCVYRFLTGLGVGGVFAAAVSLIAETMPGHARPFTLGLMQASSAIGNCTAALLFIALGLMELNGHLDALKSLKLNAWRILFLVGLAPAVLVIFIQRRLAEPASWVRAKAASDDGTGRKLGSYADLFTGPVTRKHALLGMLLAFVGVVGLWGIAFFSVDLQQTIFRPTFAKEAEALHPYPADATPEAKAAVDHDRGRYLAGQRIVWAGVTSLAINVGAFVGMSGFSWLASKIGRRPAFAITLVAAAASVALVFWGMHTRADIVWMNFLMGLSMLALFGGYAIYLPELFPTRLRATGTSFCYNVGRFIAASGPVVLGVLTTDVFASAKAEGESMPFRYAGLTMCSIFALGLVVLPFLPETKDKPLPE</sequence>
<dbReference type="RefSeq" id="WP_171469801.1">
    <property type="nucleotide sequence ID" value="NZ_CP053452.2"/>
</dbReference>
<dbReference type="SUPFAM" id="SSF103473">
    <property type="entry name" value="MFS general substrate transporter"/>
    <property type="match status" value="1"/>
</dbReference>
<protein>
    <submittedName>
        <fullName evidence="7">Putative MFS-type transporter</fullName>
    </submittedName>
</protein>
<feature type="transmembrane region" description="Helical" evidence="5">
    <location>
        <begin position="206"/>
        <end position="224"/>
    </location>
</feature>
<dbReference type="InterPro" id="IPR005829">
    <property type="entry name" value="Sugar_transporter_CS"/>
</dbReference>
<feature type="transmembrane region" description="Helical" evidence="5">
    <location>
        <begin position="76"/>
        <end position="96"/>
    </location>
</feature>
<dbReference type="PROSITE" id="PS50850">
    <property type="entry name" value="MFS"/>
    <property type="match status" value="1"/>
</dbReference>
<dbReference type="PANTHER" id="PTHR23508:SF10">
    <property type="entry name" value="CARBOXYLIC ACID TRANSPORTER PROTEIN HOMOLOG"/>
    <property type="match status" value="1"/>
</dbReference>
<dbReference type="GO" id="GO:0005886">
    <property type="term" value="C:plasma membrane"/>
    <property type="evidence" value="ECO:0007669"/>
    <property type="project" value="TreeGrafter"/>
</dbReference>
<evidence type="ECO:0000256" key="5">
    <source>
        <dbReference type="SAM" id="Phobius"/>
    </source>
</evidence>
<organism evidence="7 8">
    <name type="scientific">Frigoriglobus tundricola</name>
    <dbReference type="NCBI Taxonomy" id="2774151"/>
    <lineage>
        <taxon>Bacteria</taxon>
        <taxon>Pseudomonadati</taxon>
        <taxon>Planctomycetota</taxon>
        <taxon>Planctomycetia</taxon>
        <taxon>Gemmatales</taxon>
        <taxon>Gemmataceae</taxon>
        <taxon>Frigoriglobus</taxon>
    </lineage>
</organism>
<dbReference type="Proteomes" id="UP000503447">
    <property type="component" value="Chromosome"/>
</dbReference>
<dbReference type="InterPro" id="IPR020846">
    <property type="entry name" value="MFS_dom"/>
</dbReference>
<evidence type="ECO:0000313" key="8">
    <source>
        <dbReference type="Proteomes" id="UP000503447"/>
    </source>
</evidence>
<dbReference type="EMBL" id="CP053452">
    <property type="protein sequence ID" value="QJW93643.1"/>
    <property type="molecule type" value="Genomic_DNA"/>
</dbReference>
<feature type="transmembrane region" description="Helical" evidence="5">
    <location>
        <begin position="265"/>
        <end position="287"/>
    </location>
</feature>
<evidence type="ECO:0000256" key="3">
    <source>
        <dbReference type="ARBA" id="ARBA00022989"/>
    </source>
</evidence>
<keyword evidence="4 5" id="KW-0472">Membrane</keyword>
<feature type="transmembrane region" description="Helical" evidence="5">
    <location>
        <begin position="333"/>
        <end position="354"/>
    </location>
</feature>
<evidence type="ECO:0000259" key="6">
    <source>
        <dbReference type="PROSITE" id="PS50850"/>
    </source>
</evidence>
<feature type="transmembrane region" description="Helical" evidence="5">
    <location>
        <begin position="391"/>
        <end position="412"/>
    </location>
</feature>
<dbReference type="AlphaFoldDB" id="A0A6M5YK47"/>
<dbReference type="PROSITE" id="PS00217">
    <property type="entry name" value="SUGAR_TRANSPORT_2"/>
    <property type="match status" value="1"/>
</dbReference>
<feature type="transmembrane region" description="Helical" evidence="5">
    <location>
        <begin position="366"/>
        <end position="385"/>
    </location>
</feature>
<dbReference type="KEGG" id="ftj:FTUN_1151"/>
<dbReference type="InterPro" id="IPR005828">
    <property type="entry name" value="MFS_sugar_transport-like"/>
</dbReference>
<keyword evidence="2 5" id="KW-0812">Transmembrane</keyword>
<proteinExistence type="predicted"/>
<evidence type="ECO:0000256" key="2">
    <source>
        <dbReference type="ARBA" id="ARBA00022692"/>
    </source>
</evidence>
<feature type="transmembrane region" description="Helical" evidence="5">
    <location>
        <begin position="166"/>
        <end position="186"/>
    </location>
</feature>
<keyword evidence="3 5" id="KW-1133">Transmembrane helix</keyword>
<comment type="subcellular location">
    <subcellularLocation>
        <location evidence="1">Membrane</location>
        <topology evidence="1">Multi-pass membrane protein</topology>
    </subcellularLocation>
</comment>
<accession>A0A6M5YK47</accession>
<feature type="domain" description="Major facilitator superfamily (MFS) profile" evidence="6">
    <location>
        <begin position="33"/>
        <end position="490"/>
    </location>
</feature>
<dbReference type="GO" id="GO:0046943">
    <property type="term" value="F:carboxylic acid transmembrane transporter activity"/>
    <property type="evidence" value="ECO:0007669"/>
    <property type="project" value="TreeGrafter"/>
</dbReference>
<reference evidence="8" key="1">
    <citation type="submission" date="2020-05" db="EMBL/GenBank/DDBJ databases">
        <title>Frigoriglobus tundricola gen. nov., sp. nov., a psychrotolerant cellulolytic planctomycete of the family Gemmataceae with two divergent copies of 16S rRNA gene.</title>
        <authorList>
            <person name="Kulichevskaya I.S."/>
            <person name="Ivanova A.A."/>
            <person name="Naumoff D.G."/>
            <person name="Beletsky A.V."/>
            <person name="Rijpstra W.I.C."/>
            <person name="Sinninghe Damste J.S."/>
            <person name="Mardanov A.V."/>
            <person name="Ravin N.V."/>
            <person name="Dedysh S.N."/>
        </authorList>
    </citation>
    <scope>NUCLEOTIDE SEQUENCE [LARGE SCALE GENOMIC DNA]</scope>
    <source>
        <strain evidence="8">PL17</strain>
    </source>
</reference>
<name>A0A6M5YK47_9BACT</name>
<evidence type="ECO:0000256" key="1">
    <source>
        <dbReference type="ARBA" id="ARBA00004141"/>
    </source>
</evidence>
<dbReference type="PANTHER" id="PTHR23508">
    <property type="entry name" value="CARBOXYLIC ACID TRANSPORTER PROTEIN HOMOLOG"/>
    <property type="match status" value="1"/>
</dbReference>
<evidence type="ECO:0000313" key="7">
    <source>
        <dbReference type="EMBL" id="QJW93643.1"/>
    </source>
</evidence>
<dbReference type="Gene3D" id="1.20.1250.20">
    <property type="entry name" value="MFS general substrate transporter like domains"/>
    <property type="match status" value="2"/>
</dbReference>
<feature type="transmembrane region" description="Helical" evidence="5">
    <location>
        <begin position="133"/>
        <end position="154"/>
    </location>
</feature>
<dbReference type="InterPro" id="IPR036259">
    <property type="entry name" value="MFS_trans_sf"/>
</dbReference>
<dbReference type="Pfam" id="PF00083">
    <property type="entry name" value="Sugar_tr"/>
    <property type="match status" value="2"/>
</dbReference>
<feature type="transmembrane region" description="Helical" evidence="5">
    <location>
        <begin position="108"/>
        <end position="127"/>
    </location>
</feature>
<feature type="transmembrane region" description="Helical" evidence="5">
    <location>
        <begin position="466"/>
        <end position="485"/>
    </location>
</feature>
<evidence type="ECO:0000256" key="4">
    <source>
        <dbReference type="ARBA" id="ARBA00023136"/>
    </source>
</evidence>